<accession>A0ACD5V5X1</accession>
<keyword evidence="2" id="KW-1185">Reference proteome</keyword>
<evidence type="ECO:0000313" key="2">
    <source>
        <dbReference type="Proteomes" id="UP001732700"/>
    </source>
</evidence>
<dbReference type="EnsemblPlants" id="AVESA.00010b.r2.2DG0372690.1">
    <property type="protein sequence ID" value="AVESA.00010b.r2.2DG0372690.1.CDS"/>
    <property type="gene ID" value="AVESA.00010b.r2.2DG0372690"/>
</dbReference>
<organism evidence="1 2">
    <name type="scientific">Avena sativa</name>
    <name type="common">Oat</name>
    <dbReference type="NCBI Taxonomy" id="4498"/>
    <lineage>
        <taxon>Eukaryota</taxon>
        <taxon>Viridiplantae</taxon>
        <taxon>Streptophyta</taxon>
        <taxon>Embryophyta</taxon>
        <taxon>Tracheophyta</taxon>
        <taxon>Spermatophyta</taxon>
        <taxon>Magnoliopsida</taxon>
        <taxon>Liliopsida</taxon>
        <taxon>Poales</taxon>
        <taxon>Poaceae</taxon>
        <taxon>BOP clade</taxon>
        <taxon>Pooideae</taxon>
        <taxon>Poodae</taxon>
        <taxon>Poeae</taxon>
        <taxon>Poeae Chloroplast Group 1 (Aveneae type)</taxon>
        <taxon>Aveninae</taxon>
        <taxon>Avena</taxon>
    </lineage>
</organism>
<evidence type="ECO:0000313" key="1">
    <source>
        <dbReference type="EnsemblPlants" id="AVESA.00010b.r2.2DG0372690.1.CDS"/>
    </source>
</evidence>
<name>A0ACD5V5X1_AVESA</name>
<reference evidence="1" key="2">
    <citation type="submission" date="2025-09" db="UniProtKB">
        <authorList>
            <consortium name="EnsemblPlants"/>
        </authorList>
    </citation>
    <scope>IDENTIFICATION</scope>
</reference>
<sequence>MHTKMRTAMALLVLAAFLLPLATAASAVTTARRNCSTCGYDDIPYPFGVGPSCSLPGFSLTCAVNTDKSGYLLLGNSSMEVGIPTNTSNQFLYANISHSVEMIPGVRDYSVHWEAPARPFAISGSSNMSLFVVGCGVKASLFVGNSSIEVGNCSVLCAEAPVMEKLPADTCYGIGCCFIDIQVNLRAFTINISCTSGSARSNKVYTFISGDKYQTFVPIDALRSTLPAQFELDEYLELDEYAALEWAIPYQPNCKRALEDNTSYACVANRSKCKDSHIGGYFCYCQWGDGNPYVAGGCPEYQPLTPPPGYDSIQPRPDCPTSCGNVSTSFPFGTELGCFAKPHMYLKCNPTEVLPILQLNDQTLVTDISIDDGVLHVHEISKTGDLLSDSDPALYAMSEEWGMVTWAVDNMTCEDAKLDKGDYRCFTSHSDCVDVNEDRTTKHSGYRCQCSSGFEGNPYIRDGCTDINECLQPDKYICNGICQNSVGSYACASCPRGSDFNIVTRECKPSTVILGVTIGLSSGGGILFLAVIVAILTRRWKRSVQKRLRRRHFRRNRGILLEQLISSDKSAGDNTKIFSLEELQKATNNFDHSRVVGRGGHGTVYKGILTDQRVVAIKKSMLVVISEIEQFINEVSILSQINHRNVVKLHGCCLESEVPLLVYEFISNGTLYNLLHCKQDGTLLPLSWEERLRMSTEIAGALTYLHSEASVPILHRDVKCMNVLLNDSCTAKVSDFGASRLIPIDQTHLVTAVQGTFGYLDPEYYHTGQLNEKSDVYSFGVILVELLTRRKPIIQNEHGEKQNLSNYFLWAMRERPLEEIVDAQILEEGTEEGVLCMARLAEECLSLTRVERPTMKDVEMRLQLLTGRRVAPRARRDEVARPRCETPEDDVRGCVVSIVGQHGSRQYSQEQEFLSSVSVPR</sequence>
<dbReference type="Proteomes" id="UP001732700">
    <property type="component" value="Chromosome 2D"/>
</dbReference>
<reference evidence="1" key="1">
    <citation type="submission" date="2021-05" db="EMBL/GenBank/DDBJ databases">
        <authorList>
            <person name="Scholz U."/>
            <person name="Mascher M."/>
            <person name="Fiebig A."/>
        </authorList>
    </citation>
    <scope>NUCLEOTIDE SEQUENCE [LARGE SCALE GENOMIC DNA]</scope>
</reference>
<proteinExistence type="predicted"/>
<protein>
    <submittedName>
        <fullName evidence="1">Uncharacterized protein</fullName>
    </submittedName>
</protein>